<sequence>MKVKQSLKVSVQTTDTFLTSYMVMPINILFYPAPEGMPE</sequence>
<evidence type="ECO:0000313" key="2">
    <source>
        <dbReference type="Proteomes" id="UP000231092"/>
    </source>
</evidence>
<accession>A0A2M8Z6Q9</accession>
<evidence type="ECO:0000313" key="1">
    <source>
        <dbReference type="EMBL" id="PJJ29136.1"/>
    </source>
</evidence>
<comment type="caution">
    <text evidence="1">The sequence shown here is derived from an EMBL/GenBank/DDBJ whole genome shotgun (WGS) entry which is preliminary data.</text>
</comment>
<name>A0A2M8Z6Q9_9FIRM</name>
<dbReference type="AlphaFoldDB" id="A0A2M8Z6Q9"/>
<gene>
    <name evidence="1" type="ORF">H171_2667</name>
</gene>
<protein>
    <submittedName>
        <fullName evidence="1">Uncharacterized protein</fullName>
    </submittedName>
</protein>
<organism evidence="1 2">
    <name type="scientific">[Clostridium] celerecrescens 18A</name>
    <dbReference type="NCBI Taxonomy" id="1286362"/>
    <lineage>
        <taxon>Bacteria</taxon>
        <taxon>Bacillati</taxon>
        <taxon>Bacillota</taxon>
        <taxon>Clostridia</taxon>
        <taxon>Lachnospirales</taxon>
        <taxon>Lachnospiraceae</taxon>
        <taxon>Lacrimispora</taxon>
    </lineage>
</organism>
<proteinExistence type="predicted"/>
<dbReference type="EMBL" id="PGET01000001">
    <property type="protein sequence ID" value="PJJ29136.1"/>
    <property type="molecule type" value="Genomic_DNA"/>
</dbReference>
<dbReference type="Proteomes" id="UP000231092">
    <property type="component" value="Unassembled WGS sequence"/>
</dbReference>
<reference evidence="1 2" key="1">
    <citation type="submission" date="2017-11" db="EMBL/GenBank/DDBJ databases">
        <title>Understudied soil microbes with underappreciated capabilities: Untangling the Clostridium saccharolyticum group.</title>
        <authorList>
            <person name="Leschine S."/>
        </authorList>
    </citation>
    <scope>NUCLEOTIDE SEQUENCE [LARGE SCALE GENOMIC DNA]</scope>
    <source>
        <strain evidence="1 2">18A</strain>
    </source>
</reference>